<dbReference type="PANTHER" id="PTHR39428:SF1">
    <property type="entry name" value="F420H(2)-DEPENDENT QUINONE REDUCTASE RV1261C"/>
    <property type="match status" value="1"/>
</dbReference>
<reference evidence="4" key="1">
    <citation type="journal article" date="2016" name="Genome Announc.">
        <title>Draft Genome Sequences of Five Rapidly Growing Mycobacterium Species, M. thermoresistibile, M. fortuitum subsp. acetamidolyticum, M. canariasense, M. brisbanense, and M. novocastrense.</title>
        <authorList>
            <person name="Katahira K."/>
            <person name="Ogura Y."/>
            <person name="Gotoh Y."/>
            <person name="Hayashi T."/>
        </authorList>
    </citation>
    <scope>NUCLEOTIDE SEQUENCE [LARGE SCALE GENOMIC DNA]</scope>
    <source>
        <strain evidence="4">JCM15298</strain>
    </source>
</reference>
<organism evidence="3 4">
    <name type="scientific">Mycolicibacterium canariasense</name>
    <name type="common">Mycobacterium canariasense</name>
    <dbReference type="NCBI Taxonomy" id="228230"/>
    <lineage>
        <taxon>Bacteria</taxon>
        <taxon>Bacillati</taxon>
        <taxon>Actinomycetota</taxon>
        <taxon>Actinomycetes</taxon>
        <taxon>Mycobacteriales</taxon>
        <taxon>Mycobacteriaceae</taxon>
        <taxon>Mycolicibacterium</taxon>
    </lineage>
</organism>
<dbReference type="PANTHER" id="PTHR39428">
    <property type="entry name" value="F420H(2)-DEPENDENT QUINONE REDUCTASE RV1261C"/>
    <property type="match status" value="1"/>
</dbReference>
<dbReference type="AlphaFoldDB" id="A0A117IA52"/>
<dbReference type="NCBIfam" id="TIGR00026">
    <property type="entry name" value="hi_GC_TIGR00026"/>
    <property type="match status" value="1"/>
</dbReference>
<dbReference type="Proteomes" id="UP000069443">
    <property type="component" value="Unassembled WGS sequence"/>
</dbReference>
<dbReference type="EMBL" id="BCSY01000044">
    <property type="protein sequence ID" value="GAS95765.1"/>
    <property type="molecule type" value="Genomic_DNA"/>
</dbReference>
<gene>
    <name evidence="3" type="ORF">RMCC_2731</name>
</gene>
<comment type="catalytic activity">
    <reaction evidence="2">
        <text>oxidized coenzyme F420-(gamma-L-Glu)(n) + a quinol + H(+) = reduced coenzyme F420-(gamma-L-Glu)(n) + a quinone</text>
        <dbReference type="Rhea" id="RHEA:39663"/>
        <dbReference type="Rhea" id="RHEA-COMP:12939"/>
        <dbReference type="Rhea" id="RHEA-COMP:14378"/>
        <dbReference type="ChEBI" id="CHEBI:15378"/>
        <dbReference type="ChEBI" id="CHEBI:24646"/>
        <dbReference type="ChEBI" id="CHEBI:132124"/>
        <dbReference type="ChEBI" id="CHEBI:133980"/>
        <dbReference type="ChEBI" id="CHEBI:139511"/>
    </reaction>
</comment>
<name>A0A117IA52_MYCCR</name>
<dbReference type="GO" id="GO:0070967">
    <property type="term" value="F:coenzyme F420 binding"/>
    <property type="evidence" value="ECO:0007669"/>
    <property type="project" value="TreeGrafter"/>
</dbReference>
<keyword evidence="4" id="KW-1185">Reference proteome</keyword>
<proteinExistence type="inferred from homology"/>
<dbReference type="GO" id="GO:0016491">
    <property type="term" value="F:oxidoreductase activity"/>
    <property type="evidence" value="ECO:0007669"/>
    <property type="project" value="InterPro"/>
</dbReference>
<evidence type="ECO:0000313" key="3">
    <source>
        <dbReference type="EMBL" id="GAS95765.1"/>
    </source>
</evidence>
<accession>A0A117IA52</accession>
<comment type="caution">
    <text evidence="3">The sequence shown here is derived from an EMBL/GenBank/DDBJ whole genome shotgun (WGS) entry which is preliminary data.</text>
</comment>
<dbReference type="InterPro" id="IPR004378">
    <property type="entry name" value="F420H2_quin_Rdtase"/>
</dbReference>
<dbReference type="SUPFAM" id="SSF50475">
    <property type="entry name" value="FMN-binding split barrel"/>
    <property type="match status" value="1"/>
</dbReference>
<comment type="similarity">
    <text evidence="1">Belongs to the F420H(2)-dependent quinone reductase family.</text>
</comment>
<dbReference type="STRING" id="228230.RMCC_2731"/>
<dbReference type="Pfam" id="PF04075">
    <property type="entry name" value="F420H2_quin_red"/>
    <property type="match status" value="1"/>
</dbReference>
<dbReference type="InterPro" id="IPR012349">
    <property type="entry name" value="Split_barrel_FMN-bd"/>
</dbReference>
<dbReference type="RefSeq" id="WP_062656885.1">
    <property type="nucleotide sequence ID" value="NZ_BCSY01000044.1"/>
</dbReference>
<reference evidence="4" key="2">
    <citation type="submission" date="2016-02" db="EMBL/GenBank/DDBJ databases">
        <title>Draft genome sequence of five rapidly growing Mycobacterium species.</title>
        <authorList>
            <person name="Katahira K."/>
            <person name="Gotou Y."/>
            <person name="Iida K."/>
            <person name="Ogura Y."/>
            <person name="Hayashi T."/>
        </authorList>
    </citation>
    <scope>NUCLEOTIDE SEQUENCE [LARGE SCALE GENOMIC DNA]</scope>
    <source>
        <strain evidence="4">JCM15298</strain>
    </source>
</reference>
<dbReference type="GO" id="GO:0005886">
    <property type="term" value="C:plasma membrane"/>
    <property type="evidence" value="ECO:0007669"/>
    <property type="project" value="TreeGrafter"/>
</dbReference>
<evidence type="ECO:0000313" key="4">
    <source>
        <dbReference type="Proteomes" id="UP000069443"/>
    </source>
</evidence>
<dbReference type="OrthoDB" id="8225825at2"/>
<evidence type="ECO:0000256" key="1">
    <source>
        <dbReference type="ARBA" id="ARBA00008710"/>
    </source>
</evidence>
<sequence>MPLPYADPHKKHGPLFALAEAFGRSAPGQAFARYIARHIDPWFFRLTGRSYTSLAGAVEQAPLTSIGAKSGRPRVHQLAYFHDGGHPILVASNFGGRRNPQWYHNLKAHPECEFGDEKFVAREITDPDEYERVYALAEKAYAGYADYRAKTGRWGRHIPVFRLTPRPE</sequence>
<evidence type="ECO:0000256" key="2">
    <source>
        <dbReference type="ARBA" id="ARBA00049106"/>
    </source>
</evidence>
<protein>
    <submittedName>
        <fullName evidence="3">Deazaflavin-dependent nitroreductase family protein</fullName>
    </submittedName>
</protein>
<dbReference type="Gene3D" id="2.30.110.10">
    <property type="entry name" value="Electron Transport, Fmn-binding Protein, Chain A"/>
    <property type="match status" value="1"/>
</dbReference>